<protein>
    <submittedName>
        <fullName evidence="5">CBS domain-containing protein</fullName>
    </submittedName>
</protein>
<dbReference type="CDD" id="cd00038">
    <property type="entry name" value="CAP_ED"/>
    <property type="match status" value="1"/>
</dbReference>
<dbReference type="InterPro" id="IPR051257">
    <property type="entry name" value="Diverse_CBS-Domain"/>
</dbReference>
<evidence type="ECO:0000313" key="6">
    <source>
        <dbReference type="Proteomes" id="UP000183104"/>
    </source>
</evidence>
<evidence type="ECO:0000313" key="5">
    <source>
        <dbReference type="EMBL" id="SCX83727.1"/>
    </source>
</evidence>
<dbReference type="InterPro" id="IPR046342">
    <property type="entry name" value="CBS_dom_sf"/>
</dbReference>
<dbReference type="InterPro" id="IPR018821">
    <property type="entry name" value="DUF294_put_nucleoTrafse_sb-bd"/>
</dbReference>
<accession>A0A1G5B0P2</accession>
<dbReference type="Pfam" id="PF00027">
    <property type="entry name" value="cNMP_binding"/>
    <property type="match status" value="1"/>
</dbReference>
<evidence type="ECO:0000259" key="3">
    <source>
        <dbReference type="PROSITE" id="PS50042"/>
    </source>
</evidence>
<dbReference type="Pfam" id="PF00571">
    <property type="entry name" value="CBS"/>
    <property type="match status" value="1"/>
</dbReference>
<gene>
    <name evidence="5" type="ORF">SAMN05661077_0623</name>
</gene>
<dbReference type="GO" id="GO:0008773">
    <property type="term" value="F:[protein-PII] uridylyltransferase activity"/>
    <property type="evidence" value="ECO:0007669"/>
    <property type="project" value="InterPro"/>
</dbReference>
<dbReference type="OrthoDB" id="9808528at2"/>
<dbReference type="PANTHER" id="PTHR43080">
    <property type="entry name" value="CBS DOMAIN-CONTAINING PROTEIN CBSX3, MITOCHONDRIAL"/>
    <property type="match status" value="1"/>
</dbReference>
<dbReference type="PROSITE" id="PS51371">
    <property type="entry name" value="CBS"/>
    <property type="match status" value="1"/>
</dbReference>
<dbReference type="SUPFAM" id="SSF54631">
    <property type="entry name" value="CBS-domain pair"/>
    <property type="match status" value="1"/>
</dbReference>
<evidence type="ECO:0000259" key="4">
    <source>
        <dbReference type="PROSITE" id="PS51371"/>
    </source>
</evidence>
<dbReference type="PROSITE" id="PS50042">
    <property type="entry name" value="CNMP_BINDING_3"/>
    <property type="match status" value="1"/>
</dbReference>
<dbReference type="InterPro" id="IPR000595">
    <property type="entry name" value="cNMP-bd_dom"/>
</dbReference>
<dbReference type="PANTHER" id="PTHR43080:SF2">
    <property type="entry name" value="CBS DOMAIN-CONTAINING PROTEIN"/>
    <property type="match status" value="1"/>
</dbReference>
<reference evidence="6" key="1">
    <citation type="submission" date="2016-10" db="EMBL/GenBank/DDBJ databases">
        <authorList>
            <person name="Varghese N."/>
        </authorList>
    </citation>
    <scope>NUCLEOTIDE SEQUENCE [LARGE SCALE GENOMIC DNA]</scope>
    <source>
        <strain evidence="6">HL 19</strain>
    </source>
</reference>
<evidence type="ECO:0000256" key="1">
    <source>
        <dbReference type="ARBA" id="ARBA00023122"/>
    </source>
</evidence>
<feature type="domain" description="Cyclic nucleotide-binding" evidence="3">
    <location>
        <begin position="13"/>
        <end position="127"/>
    </location>
</feature>
<dbReference type="RefSeq" id="WP_054966252.1">
    <property type="nucleotide sequence ID" value="NZ_FMUN01000001.1"/>
</dbReference>
<dbReference type="InterPro" id="IPR014710">
    <property type="entry name" value="RmlC-like_jellyroll"/>
</dbReference>
<keyword evidence="6" id="KW-1185">Reference proteome</keyword>
<dbReference type="Pfam" id="PF10335">
    <property type="entry name" value="DUF294_C"/>
    <property type="match status" value="1"/>
</dbReference>
<dbReference type="Gene3D" id="2.60.120.10">
    <property type="entry name" value="Jelly Rolls"/>
    <property type="match status" value="1"/>
</dbReference>
<dbReference type="InterPro" id="IPR005105">
    <property type="entry name" value="GlnD_Uridyltrans_N"/>
</dbReference>
<dbReference type="AlphaFoldDB" id="A0A1G5B0P2"/>
<dbReference type="EMBL" id="FMUN01000001">
    <property type="protein sequence ID" value="SCX83727.1"/>
    <property type="molecule type" value="Genomic_DNA"/>
</dbReference>
<dbReference type="SMART" id="SM00100">
    <property type="entry name" value="cNMP"/>
    <property type="match status" value="1"/>
</dbReference>
<organism evidence="5 6">
    <name type="scientific">Thiohalorhabdus denitrificans</name>
    <dbReference type="NCBI Taxonomy" id="381306"/>
    <lineage>
        <taxon>Bacteria</taxon>
        <taxon>Pseudomonadati</taxon>
        <taxon>Pseudomonadota</taxon>
        <taxon>Gammaproteobacteria</taxon>
        <taxon>Thiohalorhabdales</taxon>
        <taxon>Thiohalorhabdaceae</taxon>
        <taxon>Thiohalorhabdus</taxon>
    </lineage>
</organism>
<proteinExistence type="predicted"/>
<dbReference type="InterPro" id="IPR018490">
    <property type="entry name" value="cNMP-bd_dom_sf"/>
</dbReference>
<evidence type="ECO:0000256" key="2">
    <source>
        <dbReference type="PROSITE-ProRule" id="PRU00703"/>
    </source>
</evidence>
<name>A0A1G5B0P2_9GAMM</name>
<dbReference type="Gene3D" id="3.10.580.10">
    <property type="entry name" value="CBS-domain"/>
    <property type="match status" value="1"/>
</dbReference>
<dbReference type="CDD" id="cd05401">
    <property type="entry name" value="NT_GlnE_GlnD_like"/>
    <property type="match status" value="1"/>
</dbReference>
<sequence>MEPTLRFLAAIPPFDRLPGAALTETARAMDVVYAEAGQRLAGPGDTPEGLWVLLKGRVEELREEEVIRVFGPEELFGALALLRGGYRSTFRVAEEMVAYLLPADRFRALCREHPAFQAHFHDDLATKLDGLLARERQQDLASVMLARIDQAYLHPPVWVAPEATAQEAGQAMEAAGANAALVGSPGDTADPGLVTVSSLYRAVVVRGRPATTPVADLARHGLVALPRDASLFDAMLAMTRHGISRVAVREEGWNGGVCGFLELGSLMSYYANHSHLVVTEIRRARSVEDLARAGWRLVDMVGALSGRGVKPRHIQRLVSALDRQLFARLFDLTVPDELARDCCLVVLGSGGRGEQMLKTDQDNLLVLRPGADPEAVRGAAEALGKGFEQLGYPPCPGGYMVTNPRWRLTPADLEERIAEAGRHPEGQALMDLAVLLDGTAVAGDTELWEEGRTAGLGRLTGHPSLLSAFARPVLEFDTPLGAFAHLRTGAGSGGDALDVKKGGIFPIVHGARSLALEARRQATGTAERLRGAAEDGVLDAAFAEELIEALDFLSGLRLRALLAAHRAGRAPDDLVRPAELSRLERDLLKDAFQAVKAFKRLVAHHFHLNLVT</sequence>
<keyword evidence="1 2" id="KW-0129">CBS domain</keyword>
<feature type="domain" description="CBS" evidence="4">
    <location>
        <begin position="218"/>
        <end position="277"/>
    </location>
</feature>
<dbReference type="InterPro" id="IPR000644">
    <property type="entry name" value="CBS_dom"/>
</dbReference>
<dbReference type="Proteomes" id="UP000183104">
    <property type="component" value="Unassembled WGS sequence"/>
</dbReference>
<dbReference type="STRING" id="381306.AN478_08905"/>
<dbReference type="SUPFAM" id="SSF51206">
    <property type="entry name" value="cAMP-binding domain-like"/>
    <property type="match status" value="1"/>
</dbReference>
<dbReference type="Pfam" id="PF03445">
    <property type="entry name" value="DUF294"/>
    <property type="match status" value="1"/>
</dbReference>